<organism evidence="1 2">
    <name type="scientific">Aaosphaeria arxii CBS 175.79</name>
    <dbReference type="NCBI Taxonomy" id="1450172"/>
    <lineage>
        <taxon>Eukaryota</taxon>
        <taxon>Fungi</taxon>
        <taxon>Dikarya</taxon>
        <taxon>Ascomycota</taxon>
        <taxon>Pezizomycotina</taxon>
        <taxon>Dothideomycetes</taxon>
        <taxon>Pleosporomycetidae</taxon>
        <taxon>Pleosporales</taxon>
        <taxon>Pleosporales incertae sedis</taxon>
        <taxon>Aaosphaeria</taxon>
    </lineage>
</organism>
<dbReference type="Proteomes" id="UP000799778">
    <property type="component" value="Unassembled WGS sequence"/>
</dbReference>
<evidence type="ECO:0000313" key="1">
    <source>
        <dbReference type="EMBL" id="KAF2016299.1"/>
    </source>
</evidence>
<dbReference type="EMBL" id="ML978069">
    <property type="protein sequence ID" value="KAF2016299.1"/>
    <property type="molecule type" value="Genomic_DNA"/>
</dbReference>
<sequence length="547" mass="61313">MSAALPDDIFHLLCEELAVQKDFDTLFACACAGRILAVPALTNLYRSHHLAPIIGGGEDEAVPFVTKQLLVLKWSILWKSIIASSLNATLFPYCRYIKHLDFRDLQNLFYDDKFRGKVSNQFFSGPLSRFHMTERVSRGKRNFDVLNVVPILDAIGEEVTKHTPMIEVISGKLVSSALVRWAPRIPRLQTLELEDGVPLEDELVHASIQQHCPHFSSLSIFGWAAQERDHKLSTFLSALRPQSLRSLETIRDIGVGAETFLALSTHSKSLKELELCISEDALPHLSLLQGCTALENLRIEDTLGTTNLEKTQNDVFLDMVSWLRNCSNIRRISFSRLQSASAIITPLCLDPTIKIRQLELNQGAYVPKDCQTFHQALANQASSLEDLSLTGDTDGMFRDDIDIIVDSLKQLTQLRELKLVLVQEVFHDEHLISILGNMKLLEDVYITGMEIKDEVLDCVAKLDNLKSVSFSGISKFTTDGLLEFVSELGPGNRGIRVMVDMADPETLLSDEEVNLVRESLWEKAGGTLEYIPFKDPNVPDFDESDSD</sequence>
<dbReference type="RefSeq" id="XP_033384638.1">
    <property type="nucleotide sequence ID" value="XM_033528042.1"/>
</dbReference>
<dbReference type="OrthoDB" id="10028886at2759"/>
<name>A0A6A5XTR0_9PLEO</name>
<dbReference type="InterPro" id="IPR032675">
    <property type="entry name" value="LRR_dom_sf"/>
</dbReference>
<dbReference type="Gene3D" id="3.80.10.10">
    <property type="entry name" value="Ribonuclease Inhibitor"/>
    <property type="match status" value="1"/>
</dbReference>
<dbReference type="SUPFAM" id="SSF52047">
    <property type="entry name" value="RNI-like"/>
    <property type="match status" value="1"/>
</dbReference>
<keyword evidence="2" id="KW-1185">Reference proteome</keyword>
<proteinExistence type="predicted"/>
<evidence type="ECO:0000313" key="2">
    <source>
        <dbReference type="Proteomes" id="UP000799778"/>
    </source>
</evidence>
<evidence type="ECO:0008006" key="3">
    <source>
        <dbReference type="Google" id="ProtNLM"/>
    </source>
</evidence>
<dbReference type="GeneID" id="54285439"/>
<gene>
    <name evidence="1" type="ORF">BU24DRAFT_422638</name>
</gene>
<protein>
    <recommendedName>
        <fullName evidence="3">RNI-like protein</fullName>
    </recommendedName>
</protein>
<accession>A0A6A5XTR0</accession>
<reference evidence="1" key="1">
    <citation type="journal article" date="2020" name="Stud. Mycol.">
        <title>101 Dothideomycetes genomes: a test case for predicting lifestyles and emergence of pathogens.</title>
        <authorList>
            <person name="Haridas S."/>
            <person name="Albert R."/>
            <person name="Binder M."/>
            <person name="Bloem J."/>
            <person name="Labutti K."/>
            <person name="Salamov A."/>
            <person name="Andreopoulos B."/>
            <person name="Baker S."/>
            <person name="Barry K."/>
            <person name="Bills G."/>
            <person name="Bluhm B."/>
            <person name="Cannon C."/>
            <person name="Castanera R."/>
            <person name="Culley D."/>
            <person name="Daum C."/>
            <person name="Ezra D."/>
            <person name="Gonzalez J."/>
            <person name="Henrissat B."/>
            <person name="Kuo A."/>
            <person name="Liang C."/>
            <person name="Lipzen A."/>
            <person name="Lutzoni F."/>
            <person name="Magnuson J."/>
            <person name="Mondo S."/>
            <person name="Nolan M."/>
            <person name="Ohm R."/>
            <person name="Pangilinan J."/>
            <person name="Park H.-J."/>
            <person name="Ramirez L."/>
            <person name="Alfaro M."/>
            <person name="Sun H."/>
            <person name="Tritt A."/>
            <person name="Yoshinaga Y."/>
            <person name="Zwiers L.-H."/>
            <person name="Turgeon B."/>
            <person name="Goodwin S."/>
            <person name="Spatafora J."/>
            <person name="Crous P."/>
            <person name="Grigoriev I."/>
        </authorList>
    </citation>
    <scope>NUCLEOTIDE SEQUENCE</scope>
    <source>
        <strain evidence="1">CBS 175.79</strain>
    </source>
</reference>
<dbReference type="AlphaFoldDB" id="A0A6A5XTR0"/>